<reference evidence="2" key="1">
    <citation type="thesis" date="2020" institute="ProQuest LLC" country="789 East Eisenhower Parkway, Ann Arbor, MI, USA">
        <title>Comparative Genomics and Chromosome Evolution.</title>
        <authorList>
            <person name="Mudd A.B."/>
        </authorList>
    </citation>
    <scope>NUCLEOTIDE SEQUENCE</scope>
    <source>
        <strain evidence="2">HN-11 Male</strain>
        <tissue evidence="2">Kidney and liver</tissue>
    </source>
</reference>
<dbReference type="AlphaFoldDB" id="A0A8J6B931"/>
<dbReference type="EMBL" id="WNTK01006434">
    <property type="protein sequence ID" value="KAG9463581.1"/>
    <property type="molecule type" value="Genomic_DNA"/>
</dbReference>
<organism evidence="2 3">
    <name type="scientific">Eleutherodactylus coqui</name>
    <name type="common">Puerto Rican coqui</name>
    <dbReference type="NCBI Taxonomy" id="57060"/>
    <lineage>
        <taxon>Eukaryota</taxon>
        <taxon>Metazoa</taxon>
        <taxon>Chordata</taxon>
        <taxon>Craniata</taxon>
        <taxon>Vertebrata</taxon>
        <taxon>Euteleostomi</taxon>
        <taxon>Amphibia</taxon>
        <taxon>Batrachia</taxon>
        <taxon>Anura</taxon>
        <taxon>Neobatrachia</taxon>
        <taxon>Hyloidea</taxon>
        <taxon>Eleutherodactylidae</taxon>
        <taxon>Eleutherodactylinae</taxon>
        <taxon>Eleutherodactylus</taxon>
        <taxon>Eleutherodactylus</taxon>
    </lineage>
</organism>
<keyword evidence="3" id="KW-1185">Reference proteome</keyword>
<sequence>MSDSFLLSLFNPDCGICDFPVEESRRGQRLRFKSPHIRIGPVANCFSISSCFISHGTCPLFGAYRFASVTLLPCKVPLRNKTLSSSSEYWASQEKNDRPVY</sequence>
<comment type="caution">
    <text evidence="2">The sequence shown here is derived from an EMBL/GenBank/DDBJ whole genome shotgun (WGS) entry which is preliminary data.</text>
</comment>
<evidence type="ECO:0000313" key="2">
    <source>
        <dbReference type="EMBL" id="KAG9463581.1"/>
    </source>
</evidence>
<protein>
    <submittedName>
        <fullName evidence="2">Uncharacterized protein</fullName>
    </submittedName>
</protein>
<name>A0A8J6B931_ELECQ</name>
<evidence type="ECO:0000256" key="1">
    <source>
        <dbReference type="SAM" id="MobiDB-lite"/>
    </source>
</evidence>
<dbReference type="Proteomes" id="UP000770717">
    <property type="component" value="Unassembled WGS sequence"/>
</dbReference>
<proteinExistence type="predicted"/>
<feature type="region of interest" description="Disordered" evidence="1">
    <location>
        <begin position="82"/>
        <end position="101"/>
    </location>
</feature>
<gene>
    <name evidence="2" type="ORF">GDO78_021471</name>
</gene>
<accession>A0A8J6B931</accession>
<evidence type="ECO:0000313" key="3">
    <source>
        <dbReference type="Proteomes" id="UP000770717"/>
    </source>
</evidence>